<comment type="caution">
    <text evidence="3">The sequence shown here is derived from an EMBL/GenBank/DDBJ whole genome shotgun (WGS) entry which is preliminary data.</text>
</comment>
<dbReference type="GO" id="GO:0005576">
    <property type="term" value="C:extracellular region"/>
    <property type="evidence" value="ECO:0007669"/>
    <property type="project" value="InterPro"/>
</dbReference>
<dbReference type="PANTHER" id="PTHR10334">
    <property type="entry name" value="CYSTEINE-RICH SECRETORY PROTEIN-RELATED"/>
    <property type="match status" value="1"/>
</dbReference>
<organism evidence="3 4">
    <name type="scientific">Zymoseptoria brevis</name>
    <dbReference type="NCBI Taxonomy" id="1047168"/>
    <lineage>
        <taxon>Eukaryota</taxon>
        <taxon>Fungi</taxon>
        <taxon>Dikarya</taxon>
        <taxon>Ascomycota</taxon>
        <taxon>Pezizomycotina</taxon>
        <taxon>Dothideomycetes</taxon>
        <taxon>Dothideomycetidae</taxon>
        <taxon>Mycosphaerellales</taxon>
        <taxon>Mycosphaerellaceae</taxon>
        <taxon>Zymoseptoria</taxon>
    </lineage>
</organism>
<dbReference type="SMART" id="SM00198">
    <property type="entry name" value="SCP"/>
    <property type="match status" value="1"/>
</dbReference>
<dbReference type="InterPro" id="IPR001283">
    <property type="entry name" value="CRISP-related"/>
</dbReference>
<evidence type="ECO:0000313" key="3">
    <source>
        <dbReference type="EMBL" id="KJX94939.1"/>
    </source>
</evidence>
<feature type="chain" id="PRO_5002468743" description="SCP domain-containing protein" evidence="1">
    <location>
        <begin position="26"/>
        <end position="248"/>
    </location>
</feature>
<name>A0A0F4GC84_9PEZI</name>
<dbReference type="InterPro" id="IPR014044">
    <property type="entry name" value="CAP_dom"/>
</dbReference>
<dbReference type="AlphaFoldDB" id="A0A0F4GC84"/>
<proteinExistence type="predicted"/>
<dbReference type="Proteomes" id="UP000033647">
    <property type="component" value="Unassembled WGS sequence"/>
</dbReference>
<dbReference type="STRING" id="1047168.A0A0F4GC84"/>
<keyword evidence="1" id="KW-0732">Signal</keyword>
<sequence>MSVSAGIALSIRLLALSATIRHALADREERFTSVTSTRTLTITVFPTAVDSATASFPTAASISTSTPNMPSSSFQDEVLNSTNYYRKQFQVEPVTWNDTLADFADDYVKGCIWKHSGGPYGENLASGYETTALAIDAWGDEEHLYNWAKQKFSEGAGHFTQLVWSNTTTVGCGVVNCTEEGKGNVQGRYLVCEYWPRGNVQTEFGVNVRKPGTAKDGTPGFGGAGRSVEVKGVVAALAAVTILLAVVA</sequence>
<dbReference type="SUPFAM" id="SSF55797">
    <property type="entry name" value="PR-1-like"/>
    <property type="match status" value="1"/>
</dbReference>
<keyword evidence="4" id="KW-1185">Reference proteome</keyword>
<evidence type="ECO:0000313" key="4">
    <source>
        <dbReference type="Proteomes" id="UP000033647"/>
    </source>
</evidence>
<protein>
    <recommendedName>
        <fullName evidence="2">SCP domain-containing protein</fullName>
    </recommendedName>
</protein>
<reference evidence="3 4" key="1">
    <citation type="submission" date="2015-03" db="EMBL/GenBank/DDBJ databases">
        <title>RNA-seq based gene annotation and comparative genomics of four Zymoseptoria species reveal species-specific pathogenicity related genes and transposable element activity.</title>
        <authorList>
            <person name="Grandaubert J."/>
            <person name="Bhattacharyya A."/>
            <person name="Stukenbrock E.H."/>
        </authorList>
    </citation>
    <scope>NUCLEOTIDE SEQUENCE [LARGE SCALE GENOMIC DNA]</scope>
    <source>
        <strain evidence="3 4">Zb18110</strain>
    </source>
</reference>
<gene>
    <name evidence="3" type="ORF">TI39_contig4149g00010</name>
</gene>
<dbReference type="Pfam" id="PF00188">
    <property type="entry name" value="CAP"/>
    <property type="match status" value="1"/>
</dbReference>
<dbReference type="OrthoDB" id="337038at2759"/>
<dbReference type="EMBL" id="LAFY01004108">
    <property type="protein sequence ID" value="KJX94939.1"/>
    <property type="molecule type" value="Genomic_DNA"/>
</dbReference>
<dbReference type="InterPro" id="IPR018244">
    <property type="entry name" value="Allrgn_V5/Tpx1_CS"/>
</dbReference>
<evidence type="ECO:0000259" key="2">
    <source>
        <dbReference type="SMART" id="SM00198"/>
    </source>
</evidence>
<dbReference type="PROSITE" id="PS01009">
    <property type="entry name" value="CRISP_1"/>
    <property type="match status" value="1"/>
</dbReference>
<dbReference type="PRINTS" id="PR00837">
    <property type="entry name" value="V5TPXLIKE"/>
</dbReference>
<dbReference type="Gene3D" id="3.40.33.10">
    <property type="entry name" value="CAP"/>
    <property type="match status" value="1"/>
</dbReference>
<evidence type="ECO:0000256" key="1">
    <source>
        <dbReference type="SAM" id="SignalP"/>
    </source>
</evidence>
<feature type="domain" description="SCP" evidence="2">
    <location>
        <begin position="73"/>
        <end position="202"/>
    </location>
</feature>
<accession>A0A0F4GC84</accession>
<feature type="signal peptide" evidence="1">
    <location>
        <begin position="1"/>
        <end position="25"/>
    </location>
</feature>
<dbReference type="InterPro" id="IPR035940">
    <property type="entry name" value="CAP_sf"/>
</dbReference>